<evidence type="ECO:0000256" key="1">
    <source>
        <dbReference type="ARBA" id="ARBA00005329"/>
    </source>
</evidence>
<evidence type="ECO:0000256" key="11">
    <source>
        <dbReference type="RuleBase" id="RU004142"/>
    </source>
</evidence>
<comment type="catalytic activity">
    <reaction evidence="10">
        <text>2 H2O2 = O2 + 2 H2O</text>
        <dbReference type="Rhea" id="RHEA:20309"/>
        <dbReference type="ChEBI" id="CHEBI:15377"/>
        <dbReference type="ChEBI" id="CHEBI:15379"/>
        <dbReference type="ChEBI" id="CHEBI:16240"/>
        <dbReference type="EC" id="1.11.1.6"/>
    </reaction>
</comment>
<evidence type="ECO:0000256" key="10">
    <source>
        <dbReference type="RuleBase" id="RU000498"/>
    </source>
</evidence>
<keyword evidence="2 10" id="KW-0575">Peroxidase</keyword>
<feature type="domain" description="Catalase core" evidence="12">
    <location>
        <begin position="37"/>
        <end position="423"/>
    </location>
</feature>
<dbReference type="PANTHER" id="PTHR11465">
    <property type="entry name" value="CATALASE"/>
    <property type="match status" value="1"/>
</dbReference>
<evidence type="ECO:0000256" key="6">
    <source>
        <dbReference type="ARBA" id="ARBA00023004"/>
    </source>
</evidence>
<evidence type="ECO:0000256" key="4">
    <source>
        <dbReference type="ARBA" id="ARBA00022723"/>
    </source>
</evidence>
<dbReference type="InterPro" id="IPR018028">
    <property type="entry name" value="Catalase"/>
</dbReference>
<sequence length="516" mass="59900">LTMEPDNVSYYPSNDPGANQLEQYAREHQGQKPQYITTSTGSRVGDFRNVITVGPRGPMLLDDITFIQEMAHFNRERIPERVVHAKGAGAFGYFEVTNTEITKYCRAGLFSQLGKRTRVAARFSTVARERGSADTVRDVRGFAIRFYTEQGNWDLVGNNTPVFFIRDPHFFMRFIHSQKRNPQTNLLDYNARWDFFTLRPESLHQVTWMYSDKGIPDGFRHMDGWGSNTYKLVNSKNEPVYNKFYWRTNQGVKNLDVDTANQLVTNDPDYGVHDLYDSIARKQYPSWTLYVQIMTYDEARRFEFNPFDLTKTWPENDYPYIEVGRMTLDENPKNYHAEVEQLAFSPSNRVPGIEFSPDKVLQARVFAYADAHRYRIGVNSNLIPVNRPIVPVIAPTERDGAMMTGDNQGGAPNFWPNSFDNNRDDPIGSNDLRTHVTTTDIDRFESGDEDNYTQPRQLYLSFDQSERERLHLNIASDLQYCYEFIVERALNHFENIHVNYAAGIRRSLQNLRIQNK</sequence>
<dbReference type="SMART" id="SM01060">
    <property type="entry name" value="Catalase"/>
    <property type="match status" value="1"/>
</dbReference>
<evidence type="ECO:0000259" key="12">
    <source>
        <dbReference type="SMART" id="SM01060"/>
    </source>
</evidence>
<dbReference type="PRINTS" id="PR00067">
    <property type="entry name" value="CATALASE"/>
</dbReference>
<protein>
    <recommendedName>
        <fullName evidence="10">Catalase</fullName>
        <ecNumber evidence="10">1.11.1.6</ecNumber>
    </recommendedName>
</protein>
<dbReference type="PROSITE" id="PS51402">
    <property type="entry name" value="CATALASE_3"/>
    <property type="match status" value="1"/>
</dbReference>
<dbReference type="PANTHER" id="PTHR11465:SF9">
    <property type="entry name" value="CATALASE"/>
    <property type="match status" value="1"/>
</dbReference>
<dbReference type="GO" id="GO:0020037">
    <property type="term" value="F:heme binding"/>
    <property type="evidence" value="ECO:0007669"/>
    <property type="project" value="InterPro"/>
</dbReference>
<feature type="active site" evidence="8">
    <location>
        <position position="84"/>
    </location>
</feature>
<dbReference type="EMBL" id="ASGP02000009">
    <property type="protein sequence ID" value="KAH9491082.1"/>
    <property type="molecule type" value="Genomic_DNA"/>
</dbReference>
<evidence type="ECO:0000313" key="14">
    <source>
        <dbReference type="Proteomes" id="UP000790347"/>
    </source>
</evidence>
<dbReference type="FunFam" id="2.40.180.10:FF:000001">
    <property type="entry name" value="Catalase"/>
    <property type="match status" value="1"/>
</dbReference>
<accession>A0A922KY57</accession>
<organism evidence="13 14">
    <name type="scientific">Dermatophagoides farinae</name>
    <name type="common">American house dust mite</name>
    <dbReference type="NCBI Taxonomy" id="6954"/>
    <lineage>
        <taxon>Eukaryota</taxon>
        <taxon>Metazoa</taxon>
        <taxon>Ecdysozoa</taxon>
        <taxon>Arthropoda</taxon>
        <taxon>Chelicerata</taxon>
        <taxon>Arachnida</taxon>
        <taxon>Acari</taxon>
        <taxon>Acariformes</taxon>
        <taxon>Sarcoptiformes</taxon>
        <taxon>Astigmata</taxon>
        <taxon>Psoroptidia</taxon>
        <taxon>Analgoidea</taxon>
        <taxon>Pyroglyphidae</taxon>
        <taxon>Dermatophagoidinae</taxon>
        <taxon>Dermatophagoides</taxon>
    </lineage>
</organism>
<keyword evidence="14" id="KW-1185">Reference proteome</keyword>
<dbReference type="InterPro" id="IPR002226">
    <property type="entry name" value="Catalase_haem_BS"/>
</dbReference>
<evidence type="ECO:0000313" key="13">
    <source>
        <dbReference type="EMBL" id="KAH9491082.1"/>
    </source>
</evidence>
<evidence type="ECO:0000256" key="7">
    <source>
        <dbReference type="ARBA" id="ARBA00023324"/>
    </source>
</evidence>
<name>A0A922KY57_DERFA</name>
<evidence type="ECO:0000256" key="5">
    <source>
        <dbReference type="ARBA" id="ARBA00023002"/>
    </source>
</evidence>
<evidence type="ECO:0000256" key="8">
    <source>
        <dbReference type="PIRSR" id="PIRSR038928-1"/>
    </source>
</evidence>
<evidence type="ECO:0000256" key="9">
    <source>
        <dbReference type="PIRSR" id="PIRSR038928-2"/>
    </source>
</evidence>
<comment type="caution">
    <text evidence="13">The sequence shown here is derived from an EMBL/GenBank/DDBJ whole genome shotgun (WGS) entry which is preliminary data.</text>
</comment>
<proteinExistence type="inferred from homology"/>
<dbReference type="Gene3D" id="2.40.180.10">
    <property type="entry name" value="Catalase core domain"/>
    <property type="match status" value="1"/>
</dbReference>
<dbReference type="PROSITE" id="PS00437">
    <property type="entry name" value="CATALASE_1"/>
    <property type="match status" value="1"/>
</dbReference>
<keyword evidence="3 9" id="KW-0349">Heme</keyword>
<reference evidence="13" key="1">
    <citation type="submission" date="2013-05" db="EMBL/GenBank/DDBJ databases">
        <authorList>
            <person name="Yim A.K.Y."/>
            <person name="Chan T.F."/>
            <person name="Ji K.M."/>
            <person name="Liu X.Y."/>
            <person name="Zhou J.W."/>
            <person name="Li R.Q."/>
            <person name="Yang K.Y."/>
            <person name="Li J."/>
            <person name="Li M."/>
            <person name="Law P.T.W."/>
            <person name="Wu Y.L."/>
            <person name="Cai Z.L."/>
            <person name="Qin H."/>
            <person name="Bao Y."/>
            <person name="Leung R.K.K."/>
            <person name="Ng P.K.S."/>
            <person name="Zou J."/>
            <person name="Zhong X.J."/>
            <person name="Ran P.X."/>
            <person name="Zhong N.S."/>
            <person name="Liu Z.G."/>
            <person name="Tsui S.K.W."/>
        </authorList>
    </citation>
    <scope>NUCLEOTIDE SEQUENCE</scope>
    <source>
        <strain evidence="13">Derf</strain>
        <tissue evidence="13">Whole organism</tissue>
    </source>
</reference>
<comment type="cofactor">
    <cofactor evidence="9">
        <name>heme</name>
        <dbReference type="ChEBI" id="CHEBI:30413"/>
    </cofactor>
</comment>
<dbReference type="PIRSF" id="PIRSF038928">
    <property type="entry name" value="Catalase_clade1-3"/>
    <property type="match status" value="1"/>
</dbReference>
<evidence type="ECO:0000256" key="3">
    <source>
        <dbReference type="ARBA" id="ARBA00022617"/>
    </source>
</evidence>
<dbReference type="GO" id="GO:0004096">
    <property type="term" value="F:catalase activity"/>
    <property type="evidence" value="ECO:0007669"/>
    <property type="project" value="UniProtKB-EC"/>
</dbReference>
<dbReference type="GO" id="GO:0046872">
    <property type="term" value="F:metal ion binding"/>
    <property type="evidence" value="ECO:0007669"/>
    <property type="project" value="UniProtKB-KW"/>
</dbReference>
<dbReference type="PROSITE" id="PS00438">
    <property type="entry name" value="CATALASE_2"/>
    <property type="match status" value="1"/>
</dbReference>
<dbReference type="Pfam" id="PF06628">
    <property type="entry name" value="Catalase-rel"/>
    <property type="match status" value="1"/>
</dbReference>
<keyword evidence="6 9" id="KW-0408">Iron</keyword>
<comment type="similarity">
    <text evidence="1 10">Belongs to the catalase family.</text>
</comment>
<gene>
    <name evidence="13" type="ORF">DERF_015818</name>
</gene>
<comment type="function">
    <text evidence="11">Catalyzes the degradation of hydrogen peroxide (H(2)O(2)) generated by peroxisomal oxidases to water and oxygen, thereby protecting cells from the toxic effects of hydrogen peroxide.</text>
</comment>
<feature type="non-terminal residue" evidence="13">
    <location>
        <position position="1"/>
    </location>
</feature>
<dbReference type="GO" id="GO:0042744">
    <property type="term" value="P:hydrogen peroxide catabolic process"/>
    <property type="evidence" value="ECO:0007669"/>
    <property type="project" value="UniProtKB-KW"/>
</dbReference>
<dbReference type="EC" id="1.11.1.6" evidence="10"/>
<dbReference type="InterPro" id="IPR011614">
    <property type="entry name" value="Catalase_core"/>
</dbReference>
<dbReference type="Pfam" id="PF00199">
    <property type="entry name" value="Catalase"/>
    <property type="match status" value="1"/>
</dbReference>
<keyword evidence="4 9" id="KW-0479">Metal-binding</keyword>
<feature type="binding site" description="axial binding residue" evidence="9">
    <location>
        <position position="368"/>
    </location>
    <ligand>
        <name>heme</name>
        <dbReference type="ChEBI" id="CHEBI:30413"/>
    </ligand>
    <ligandPart>
        <name>Fe</name>
        <dbReference type="ChEBI" id="CHEBI:18248"/>
    </ligandPart>
</feature>
<dbReference type="GO" id="GO:0005777">
    <property type="term" value="C:peroxisome"/>
    <property type="evidence" value="ECO:0007669"/>
    <property type="project" value="TreeGrafter"/>
</dbReference>
<dbReference type="InterPro" id="IPR024711">
    <property type="entry name" value="Catalase_clade1/3"/>
</dbReference>
<dbReference type="InterPro" id="IPR024708">
    <property type="entry name" value="Catalase_AS"/>
</dbReference>
<keyword evidence="5 10" id="KW-0560">Oxidoreductase</keyword>
<evidence type="ECO:0000256" key="2">
    <source>
        <dbReference type="ARBA" id="ARBA00022559"/>
    </source>
</evidence>
<dbReference type="InterPro" id="IPR010582">
    <property type="entry name" value="Catalase_immune_responsive"/>
</dbReference>
<dbReference type="InterPro" id="IPR020835">
    <property type="entry name" value="Catalase_sf"/>
</dbReference>
<dbReference type="Proteomes" id="UP000790347">
    <property type="component" value="Unassembled WGS sequence"/>
</dbReference>
<dbReference type="GO" id="GO:0042542">
    <property type="term" value="P:response to hydrogen peroxide"/>
    <property type="evidence" value="ECO:0007669"/>
    <property type="project" value="TreeGrafter"/>
</dbReference>
<dbReference type="SUPFAM" id="SSF56634">
    <property type="entry name" value="Heme-dependent catalase-like"/>
    <property type="match status" value="1"/>
</dbReference>
<dbReference type="AlphaFoldDB" id="A0A922KY57"/>
<reference evidence="13" key="2">
    <citation type="journal article" date="2022" name="Res Sq">
        <title>Comparative Genomics Reveals Insights into the Divergent Evolution of Astigmatic Mites and Household Pest Adaptations.</title>
        <authorList>
            <person name="Xiong Q."/>
            <person name="Wan A.T.-Y."/>
            <person name="Liu X.-Y."/>
            <person name="Fung C.S.-H."/>
            <person name="Xiao X."/>
            <person name="Malainual N."/>
            <person name="Hou J."/>
            <person name="Wang L."/>
            <person name="Wang M."/>
            <person name="Yang K."/>
            <person name="Cui Y."/>
            <person name="Leung E."/>
            <person name="Nong W."/>
            <person name="Shin S.-K."/>
            <person name="Au S."/>
            <person name="Jeong K.Y."/>
            <person name="Chew F.T."/>
            <person name="Hui J."/>
            <person name="Leung T.F."/>
            <person name="Tungtrongchitr A."/>
            <person name="Zhong N."/>
            <person name="Liu Z."/>
            <person name="Tsui S."/>
        </authorList>
    </citation>
    <scope>NUCLEOTIDE SEQUENCE</scope>
    <source>
        <strain evidence="13">Derf</strain>
        <tissue evidence="13">Whole organism</tissue>
    </source>
</reference>
<keyword evidence="7 10" id="KW-0376">Hydrogen peroxide</keyword>
<feature type="active site" evidence="8">
    <location>
        <position position="158"/>
    </location>
</feature>
<dbReference type="GO" id="GO:0005739">
    <property type="term" value="C:mitochondrion"/>
    <property type="evidence" value="ECO:0007669"/>
    <property type="project" value="TreeGrafter"/>
</dbReference>